<comment type="similarity">
    <text evidence="2 4">Belongs to the FliE family.</text>
</comment>
<dbReference type="PANTHER" id="PTHR34653:SF1">
    <property type="entry name" value="FLAGELLAR HOOK-BASAL BODY COMPLEX PROTEIN FLIE"/>
    <property type="match status" value="1"/>
</dbReference>
<comment type="subcellular location">
    <subcellularLocation>
        <location evidence="1 4">Bacterial flagellum basal body</location>
    </subcellularLocation>
</comment>
<dbReference type="GO" id="GO:0005198">
    <property type="term" value="F:structural molecule activity"/>
    <property type="evidence" value="ECO:0007669"/>
    <property type="project" value="InterPro"/>
</dbReference>
<evidence type="ECO:0000256" key="3">
    <source>
        <dbReference type="ARBA" id="ARBA00023143"/>
    </source>
</evidence>
<evidence type="ECO:0000313" key="6">
    <source>
        <dbReference type="Proteomes" id="UP000231019"/>
    </source>
</evidence>
<dbReference type="EMBL" id="PFFQ01000014">
    <property type="protein sequence ID" value="PIW18141.1"/>
    <property type="molecule type" value="Genomic_DNA"/>
</dbReference>
<dbReference type="InterPro" id="IPR001624">
    <property type="entry name" value="FliE"/>
</dbReference>
<comment type="caution">
    <text evidence="5">The sequence shown here is derived from an EMBL/GenBank/DDBJ whole genome shotgun (WGS) entry which is preliminary data.</text>
</comment>
<evidence type="ECO:0000256" key="4">
    <source>
        <dbReference type="HAMAP-Rule" id="MF_00724"/>
    </source>
</evidence>
<reference evidence="5 6" key="1">
    <citation type="submission" date="2017-09" db="EMBL/GenBank/DDBJ databases">
        <title>Depth-based differentiation of microbial function through sediment-hosted aquifers and enrichment of novel symbionts in the deep terrestrial subsurface.</title>
        <authorList>
            <person name="Probst A.J."/>
            <person name="Ladd B."/>
            <person name="Jarett J.K."/>
            <person name="Geller-Mcgrath D.E."/>
            <person name="Sieber C.M."/>
            <person name="Emerson J.B."/>
            <person name="Anantharaman K."/>
            <person name="Thomas B.C."/>
            <person name="Malmstrom R."/>
            <person name="Stieglmeier M."/>
            <person name="Klingl A."/>
            <person name="Woyke T."/>
            <person name="Ryan C.M."/>
            <person name="Banfield J.F."/>
        </authorList>
    </citation>
    <scope>NUCLEOTIDE SEQUENCE [LARGE SCALE GENOMIC DNA]</scope>
    <source>
        <strain evidence="5">CG17_big_fil_post_rev_8_21_14_2_50_48_46</strain>
    </source>
</reference>
<name>A0A2M7G7S6_9BACT</name>
<evidence type="ECO:0000256" key="2">
    <source>
        <dbReference type="ARBA" id="ARBA00009272"/>
    </source>
</evidence>
<evidence type="ECO:0000313" key="5">
    <source>
        <dbReference type="EMBL" id="PIW18141.1"/>
    </source>
</evidence>
<sequence>MSTVGSISALQSFFPGDLQVKESLMPMSFELPKDEITAKRSSFVEVLNSAIKETNDAESESEKLMTDLLMGKDVDIHSIQVAGAKMDTMVTMASTVMTKLTTAYQTLMNMQV</sequence>
<gene>
    <name evidence="4" type="primary">fliE</name>
    <name evidence="5" type="ORF">COW36_06325</name>
</gene>
<dbReference type="GO" id="GO:0003774">
    <property type="term" value="F:cytoskeletal motor activity"/>
    <property type="evidence" value="ECO:0007669"/>
    <property type="project" value="InterPro"/>
</dbReference>
<evidence type="ECO:0000256" key="1">
    <source>
        <dbReference type="ARBA" id="ARBA00004117"/>
    </source>
</evidence>
<dbReference type="PRINTS" id="PR01006">
    <property type="entry name" value="FLGHOOKFLIE"/>
</dbReference>
<dbReference type="Proteomes" id="UP000231019">
    <property type="component" value="Unassembled WGS sequence"/>
</dbReference>
<keyword evidence="3 4" id="KW-0975">Bacterial flagellum</keyword>
<protein>
    <recommendedName>
        <fullName evidence="4">Flagellar hook-basal body complex protein FliE</fullName>
    </recommendedName>
</protein>
<organism evidence="5 6">
    <name type="scientific">bacterium (Candidatus Blackallbacteria) CG17_big_fil_post_rev_8_21_14_2_50_48_46</name>
    <dbReference type="NCBI Taxonomy" id="2014261"/>
    <lineage>
        <taxon>Bacteria</taxon>
        <taxon>Candidatus Blackallbacteria</taxon>
    </lineage>
</organism>
<dbReference type="HAMAP" id="MF_00724">
    <property type="entry name" value="FliE"/>
    <property type="match status" value="1"/>
</dbReference>
<dbReference type="Pfam" id="PF02049">
    <property type="entry name" value="FliE"/>
    <property type="match status" value="1"/>
</dbReference>
<proteinExistence type="inferred from homology"/>
<dbReference type="GO" id="GO:0071973">
    <property type="term" value="P:bacterial-type flagellum-dependent cell motility"/>
    <property type="evidence" value="ECO:0007669"/>
    <property type="project" value="InterPro"/>
</dbReference>
<accession>A0A2M7G7S6</accession>
<dbReference type="AlphaFoldDB" id="A0A2M7G7S6"/>
<dbReference type="PANTHER" id="PTHR34653">
    <property type="match status" value="1"/>
</dbReference>
<dbReference type="GO" id="GO:0009425">
    <property type="term" value="C:bacterial-type flagellum basal body"/>
    <property type="evidence" value="ECO:0007669"/>
    <property type="project" value="UniProtKB-SubCell"/>
</dbReference>